<dbReference type="InterPro" id="IPR011990">
    <property type="entry name" value="TPR-like_helical_dom_sf"/>
</dbReference>
<dbReference type="GO" id="GO:0016020">
    <property type="term" value="C:membrane"/>
    <property type="evidence" value="ECO:0007669"/>
    <property type="project" value="UniProtKB-SubCell"/>
</dbReference>
<evidence type="ECO:0000259" key="7">
    <source>
        <dbReference type="Pfam" id="PF04932"/>
    </source>
</evidence>
<protein>
    <submittedName>
        <fullName evidence="8">O-antigen polymerase</fullName>
    </submittedName>
</protein>
<evidence type="ECO:0000256" key="5">
    <source>
        <dbReference type="PROSITE-ProRule" id="PRU00339"/>
    </source>
</evidence>
<sequence length="534" mass="62179">MKRYITDILIFFFGILLLITYNYQTDLAPIERLNIIILVAFWFSLRLLSFCFKKSERLIVCILTLWGVIEAIWGLGQLYDILPSGHHIFKITGSFFNPGPYGGFVALFLPFSLHYWLFYRKVNTKVSYIFLIVITLSLLILPATLSRTAWISAVVGCTVVLFFQQETKTFWKRIRKKRFFVPLLGVIFFILIGGLFLGYHLKKDSANGRFFMWKISLLASEKSLLRGDGLGSFPKSYAEAQMEYFSQNVASEAEKRVAGSPEYAFNEYLRLLVEQGFWGLVIFLIISTLIIQKGIKNNQLGAVGAFISLSVFAFASYPYYLWQFLAIWVLLGALCLHSQEDIRKVTKQNYVLVVFLLIIPTSIISFCFFEKNKYLQAEKKWKSLQYLHKMKYYNQISEDYESLYRMLNYDPKFVFEYAILLNAIQEREKANDVLQRGLLISCDPMFYNLQGRNYHEMKDFTNAEMALKKSLSLLPKRIYPHYLLTKLYANSDNYQPEKMKESARNVLENKAKVHSVAIDEMRREVCSILKEKAP</sequence>
<dbReference type="PANTHER" id="PTHR37422">
    <property type="entry name" value="TEICHURONIC ACID BIOSYNTHESIS PROTEIN TUAE"/>
    <property type="match status" value="1"/>
</dbReference>
<feature type="domain" description="O-antigen ligase-related" evidence="7">
    <location>
        <begin position="134"/>
        <end position="284"/>
    </location>
</feature>
<accession>A0A0B7HBT4</accession>
<dbReference type="InterPro" id="IPR019734">
    <property type="entry name" value="TPR_rpt"/>
</dbReference>
<feature type="transmembrane region" description="Helical" evidence="6">
    <location>
        <begin position="321"/>
        <end position="338"/>
    </location>
</feature>
<comment type="subcellular location">
    <subcellularLocation>
        <location evidence="1">Membrane</location>
        <topology evidence="1">Multi-pass membrane protein</topology>
    </subcellularLocation>
</comment>
<keyword evidence="2 6" id="KW-0812">Transmembrane</keyword>
<keyword evidence="3 6" id="KW-1133">Transmembrane helix</keyword>
<evidence type="ECO:0000256" key="3">
    <source>
        <dbReference type="ARBA" id="ARBA00022989"/>
    </source>
</evidence>
<evidence type="ECO:0000256" key="4">
    <source>
        <dbReference type="ARBA" id="ARBA00023136"/>
    </source>
</evidence>
<dbReference type="RefSeq" id="WP_041992701.1">
    <property type="nucleotide sequence ID" value="NZ_CDOD01000027.1"/>
</dbReference>
<evidence type="ECO:0000256" key="6">
    <source>
        <dbReference type="SAM" id="Phobius"/>
    </source>
</evidence>
<keyword evidence="9" id="KW-1185">Reference proteome</keyword>
<feature type="transmembrane region" description="Helical" evidence="6">
    <location>
        <begin position="126"/>
        <end position="143"/>
    </location>
</feature>
<evidence type="ECO:0000256" key="2">
    <source>
        <dbReference type="ARBA" id="ARBA00022692"/>
    </source>
</evidence>
<feature type="transmembrane region" description="Helical" evidence="6">
    <location>
        <begin position="5"/>
        <end position="23"/>
    </location>
</feature>
<dbReference type="PANTHER" id="PTHR37422:SF13">
    <property type="entry name" value="LIPOPOLYSACCHARIDE BIOSYNTHESIS PROTEIN PA4999-RELATED"/>
    <property type="match status" value="1"/>
</dbReference>
<feature type="transmembrane region" description="Helical" evidence="6">
    <location>
        <begin position="298"/>
        <end position="315"/>
    </location>
</feature>
<feature type="transmembrane region" description="Helical" evidence="6">
    <location>
        <begin position="179"/>
        <end position="201"/>
    </location>
</feature>
<reference evidence="9" key="1">
    <citation type="submission" date="2015-01" db="EMBL/GenBank/DDBJ databases">
        <authorList>
            <person name="MANFREDI Pablo"/>
        </authorList>
    </citation>
    <scope>NUCLEOTIDE SEQUENCE [LARGE SCALE GENOMIC DNA]</scope>
    <source>
        <strain evidence="9">Ccyn2B</strain>
    </source>
</reference>
<evidence type="ECO:0000313" key="9">
    <source>
        <dbReference type="Proteomes" id="UP000038055"/>
    </source>
</evidence>
<dbReference type="Gene3D" id="1.25.40.10">
    <property type="entry name" value="Tetratricopeptide repeat domain"/>
    <property type="match status" value="1"/>
</dbReference>
<feature type="transmembrane region" description="Helical" evidence="6">
    <location>
        <begin position="59"/>
        <end position="79"/>
    </location>
</feature>
<dbReference type="PROSITE" id="PS50005">
    <property type="entry name" value="TPR"/>
    <property type="match status" value="1"/>
</dbReference>
<proteinExistence type="predicted"/>
<dbReference type="SUPFAM" id="SSF48452">
    <property type="entry name" value="TPR-like"/>
    <property type="match status" value="1"/>
</dbReference>
<name>A0A0B7HBT4_9FLAO</name>
<feature type="repeat" description="TPR" evidence="5">
    <location>
        <begin position="444"/>
        <end position="477"/>
    </location>
</feature>
<dbReference type="InterPro" id="IPR007016">
    <property type="entry name" value="O-antigen_ligase-rel_domated"/>
</dbReference>
<dbReference type="Pfam" id="PF04932">
    <property type="entry name" value="Wzy_C"/>
    <property type="match status" value="1"/>
</dbReference>
<keyword evidence="5" id="KW-0802">TPR repeat</keyword>
<organism evidence="8 9">
    <name type="scientific">Capnocytophaga cynodegmi</name>
    <dbReference type="NCBI Taxonomy" id="28189"/>
    <lineage>
        <taxon>Bacteria</taxon>
        <taxon>Pseudomonadati</taxon>
        <taxon>Bacteroidota</taxon>
        <taxon>Flavobacteriia</taxon>
        <taxon>Flavobacteriales</taxon>
        <taxon>Flavobacteriaceae</taxon>
        <taxon>Capnocytophaga</taxon>
    </lineage>
</organism>
<feature type="transmembrane region" description="Helical" evidence="6">
    <location>
        <begin position="275"/>
        <end position="291"/>
    </location>
</feature>
<keyword evidence="4 6" id="KW-0472">Membrane</keyword>
<gene>
    <name evidence="8" type="ORF">CCYN2B_330013</name>
</gene>
<dbReference type="Proteomes" id="UP000038055">
    <property type="component" value="Unassembled WGS sequence"/>
</dbReference>
<dbReference type="EMBL" id="CDOD01000027">
    <property type="protein sequence ID" value="CEN36745.1"/>
    <property type="molecule type" value="Genomic_DNA"/>
</dbReference>
<feature type="transmembrane region" description="Helical" evidence="6">
    <location>
        <begin position="350"/>
        <end position="369"/>
    </location>
</feature>
<dbReference type="AlphaFoldDB" id="A0A0B7HBT4"/>
<feature type="transmembrane region" description="Helical" evidence="6">
    <location>
        <begin position="149"/>
        <end position="167"/>
    </location>
</feature>
<evidence type="ECO:0000256" key="1">
    <source>
        <dbReference type="ARBA" id="ARBA00004141"/>
    </source>
</evidence>
<feature type="transmembrane region" description="Helical" evidence="6">
    <location>
        <begin position="35"/>
        <end position="52"/>
    </location>
</feature>
<evidence type="ECO:0000313" key="8">
    <source>
        <dbReference type="EMBL" id="CEN36745.1"/>
    </source>
</evidence>
<feature type="transmembrane region" description="Helical" evidence="6">
    <location>
        <begin position="99"/>
        <end position="119"/>
    </location>
</feature>
<dbReference type="InterPro" id="IPR051533">
    <property type="entry name" value="WaaL-like"/>
</dbReference>